<evidence type="ECO:0000313" key="1">
    <source>
        <dbReference type="EMBL" id="KAK7695835.1"/>
    </source>
</evidence>
<proteinExistence type="predicted"/>
<organism evidence="1 2">
    <name type="scientific">Cerrena zonata</name>
    <dbReference type="NCBI Taxonomy" id="2478898"/>
    <lineage>
        <taxon>Eukaryota</taxon>
        <taxon>Fungi</taxon>
        <taxon>Dikarya</taxon>
        <taxon>Basidiomycota</taxon>
        <taxon>Agaricomycotina</taxon>
        <taxon>Agaricomycetes</taxon>
        <taxon>Polyporales</taxon>
        <taxon>Cerrenaceae</taxon>
        <taxon>Cerrena</taxon>
    </lineage>
</organism>
<gene>
    <name evidence="1" type="ORF">QCA50_000473</name>
</gene>
<sequence>MLHEAFQDQVRISRSAPVQVQGGGISMIDCDKDILIGAFERLVVLRIFVSVAAPTAGISKEFVQVQVNSGTRRCQADSGEVWKDKSQEMV</sequence>
<accession>A0AAW0GRG5</accession>
<evidence type="ECO:0000313" key="2">
    <source>
        <dbReference type="Proteomes" id="UP001385951"/>
    </source>
</evidence>
<dbReference type="EMBL" id="JASBNA010000001">
    <property type="protein sequence ID" value="KAK7695835.1"/>
    <property type="molecule type" value="Genomic_DNA"/>
</dbReference>
<dbReference type="Proteomes" id="UP001385951">
    <property type="component" value="Unassembled WGS sequence"/>
</dbReference>
<comment type="caution">
    <text evidence="1">The sequence shown here is derived from an EMBL/GenBank/DDBJ whole genome shotgun (WGS) entry which is preliminary data.</text>
</comment>
<keyword evidence="2" id="KW-1185">Reference proteome</keyword>
<reference evidence="1 2" key="1">
    <citation type="submission" date="2022-09" db="EMBL/GenBank/DDBJ databases">
        <authorList>
            <person name="Palmer J.M."/>
        </authorList>
    </citation>
    <scope>NUCLEOTIDE SEQUENCE [LARGE SCALE GENOMIC DNA]</scope>
    <source>
        <strain evidence="1 2">DSM 7382</strain>
    </source>
</reference>
<dbReference type="AlphaFoldDB" id="A0AAW0GRG5"/>
<name>A0AAW0GRG5_9APHY</name>
<protein>
    <submittedName>
        <fullName evidence="1">Uncharacterized protein</fullName>
    </submittedName>
</protein>